<dbReference type="InterPro" id="IPR013482">
    <property type="entry name" value="Molybde_CF_guanTrfase"/>
</dbReference>
<sequence>MTEGRLPGLILAGGRSSRMGANKALLALGSDTILGHVVRRLSPQVQPLWLNAAADLARMFALPAVPDTIADHAGPLAGVLAGLRALADADATHLLTAPCDSPFLPRDLAERLQAACDSPSSIVVASSAGRDHLVFGLWPFSLADDLEAWLSDANNRRLNAFLRRHQVVTVDFPLVETSNGLLDPFLNLNTPEDLAEARNFVGLLA</sequence>
<keyword evidence="4 8" id="KW-0547">Nucleotide-binding</keyword>
<name>A0A444LCU9_9HYPH</name>
<gene>
    <name evidence="8 10" type="primary">mobA</name>
    <name evidence="10" type="ORF">EPK99_17650</name>
</gene>
<evidence type="ECO:0000313" key="11">
    <source>
        <dbReference type="Proteomes" id="UP000287687"/>
    </source>
</evidence>
<accession>A0A444LCU9</accession>
<comment type="domain">
    <text evidence="8">The N-terminal domain determines nucleotide recognition and specific binding, while the C-terminal domain determines the specific binding to the target protein.</text>
</comment>
<feature type="domain" description="MobA-like NTP transferase" evidence="9">
    <location>
        <begin position="8"/>
        <end position="160"/>
    </location>
</feature>
<evidence type="ECO:0000256" key="6">
    <source>
        <dbReference type="ARBA" id="ARBA00023134"/>
    </source>
</evidence>
<reference evidence="10 11" key="1">
    <citation type="submission" date="2019-01" db="EMBL/GenBank/DDBJ databases">
        <title>The draft genome of Rhizobium sp. 24NR.</title>
        <authorList>
            <person name="Liu L."/>
            <person name="Liang L."/>
            <person name="Shi S."/>
            <person name="Xu L."/>
            <person name="Wang X."/>
            <person name="Li L."/>
            <person name="Zhang X."/>
        </authorList>
    </citation>
    <scope>NUCLEOTIDE SEQUENCE [LARGE SCALE GENOMIC DNA]</scope>
    <source>
        <strain evidence="10 11">24NR</strain>
    </source>
</reference>
<comment type="caution">
    <text evidence="10">The sequence shown here is derived from an EMBL/GenBank/DDBJ whole genome shotgun (WGS) entry which is preliminary data.</text>
</comment>
<dbReference type="GO" id="GO:0005737">
    <property type="term" value="C:cytoplasm"/>
    <property type="evidence" value="ECO:0007669"/>
    <property type="project" value="UniProtKB-SubCell"/>
</dbReference>
<dbReference type="AlphaFoldDB" id="A0A444LCU9"/>
<dbReference type="PANTHER" id="PTHR19136:SF81">
    <property type="entry name" value="MOLYBDENUM COFACTOR GUANYLYLTRANSFERASE"/>
    <property type="match status" value="1"/>
</dbReference>
<dbReference type="GO" id="GO:0061603">
    <property type="term" value="F:molybdenum cofactor guanylyltransferase activity"/>
    <property type="evidence" value="ECO:0007669"/>
    <property type="project" value="UniProtKB-EC"/>
</dbReference>
<evidence type="ECO:0000256" key="4">
    <source>
        <dbReference type="ARBA" id="ARBA00022741"/>
    </source>
</evidence>
<dbReference type="CDD" id="cd02503">
    <property type="entry name" value="MobA"/>
    <property type="match status" value="1"/>
</dbReference>
<evidence type="ECO:0000256" key="8">
    <source>
        <dbReference type="HAMAP-Rule" id="MF_00316"/>
    </source>
</evidence>
<evidence type="ECO:0000256" key="2">
    <source>
        <dbReference type="ARBA" id="ARBA00022679"/>
    </source>
</evidence>
<evidence type="ECO:0000256" key="1">
    <source>
        <dbReference type="ARBA" id="ARBA00022490"/>
    </source>
</evidence>
<dbReference type="OrthoDB" id="9788394at2"/>
<dbReference type="EMBL" id="SBIP01000004">
    <property type="protein sequence ID" value="RWX75524.1"/>
    <property type="molecule type" value="Genomic_DNA"/>
</dbReference>
<dbReference type="InterPro" id="IPR029044">
    <property type="entry name" value="Nucleotide-diphossugar_trans"/>
</dbReference>
<dbReference type="Gene3D" id="3.90.550.10">
    <property type="entry name" value="Spore Coat Polysaccharide Biosynthesis Protein SpsA, Chain A"/>
    <property type="match status" value="1"/>
</dbReference>
<dbReference type="PANTHER" id="PTHR19136">
    <property type="entry name" value="MOLYBDENUM COFACTOR GUANYLYLTRANSFERASE"/>
    <property type="match status" value="1"/>
</dbReference>
<comment type="similarity">
    <text evidence="8">Belongs to the MobA family.</text>
</comment>
<dbReference type="EC" id="2.7.7.77" evidence="8"/>
<keyword evidence="5 8" id="KW-0460">Magnesium</keyword>
<keyword evidence="10" id="KW-0548">Nucleotidyltransferase</keyword>
<evidence type="ECO:0000256" key="3">
    <source>
        <dbReference type="ARBA" id="ARBA00022723"/>
    </source>
</evidence>
<proteinExistence type="inferred from homology"/>
<organism evidence="10 11">
    <name type="scientific">Neorhizobium lilium</name>
    <dbReference type="NCBI Taxonomy" id="2503024"/>
    <lineage>
        <taxon>Bacteria</taxon>
        <taxon>Pseudomonadati</taxon>
        <taxon>Pseudomonadota</taxon>
        <taxon>Alphaproteobacteria</taxon>
        <taxon>Hyphomicrobiales</taxon>
        <taxon>Rhizobiaceae</taxon>
        <taxon>Rhizobium/Agrobacterium group</taxon>
        <taxon>Neorhizobium</taxon>
    </lineage>
</organism>
<comment type="subcellular location">
    <subcellularLocation>
        <location evidence="8">Cytoplasm</location>
    </subcellularLocation>
</comment>
<dbReference type="InterPro" id="IPR025877">
    <property type="entry name" value="MobA-like_NTP_Trfase"/>
</dbReference>
<dbReference type="GO" id="GO:0046872">
    <property type="term" value="F:metal ion binding"/>
    <property type="evidence" value="ECO:0007669"/>
    <property type="project" value="UniProtKB-KW"/>
</dbReference>
<feature type="binding site" evidence="8">
    <location>
        <position position="23"/>
    </location>
    <ligand>
        <name>GTP</name>
        <dbReference type="ChEBI" id="CHEBI:37565"/>
    </ligand>
</feature>
<comment type="catalytic activity">
    <reaction evidence="8">
        <text>Mo-molybdopterin + GTP + H(+) = Mo-molybdopterin guanine dinucleotide + diphosphate</text>
        <dbReference type="Rhea" id="RHEA:34243"/>
        <dbReference type="ChEBI" id="CHEBI:15378"/>
        <dbReference type="ChEBI" id="CHEBI:33019"/>
        <dbReference type="ChEBI" id="CHEBI:37565"/>
        <dbReference type="ChEBI" id="CHEBI:71302"/>
        <dbReference type="ChEBI" id="CHEBI:71310"/>
        <dbReference type="EC" id="2.7.7.77"/>
    </reaction>
</comment>
<evidence type="ECO:0000313" key="10">
    <source>
        <dbReference type="EMBL" id="RWX75524.1"/>
    </source>
</evidence>
<keyword evidence="11" id="KW-1185">Reference proteome</keyword>
<feature type="binding site" evidence="8">
    <location>
        <position position="67"/>
    </location>
    <ligand>
        <name>GTP</name>
        <dbReference type="ChEBI" id="CHEBI:37565"/>
    </ligand>
</feature>
<keyword evidence="1 8" id="KW-0963">Cytoplasm</keyword>
<feature type="binding site" evidence="8">
    <location>
        <position position="100"/>
    </location>
    <ligand>
        <name>Mg(2+)</name>
        <dbReference type="ChEBI" id="CHEBI:18420"/>
    </ligand>
</feature>
<keyword evidence="3 8" id="KW-0479">Metal-binding</keyword>
<evidence type="ECO:0000259" key="9">
    <source>
        <dbReference type="Pfam" id="PF12804"/>
    </source>
</evidence>
<dbReference type="RefSeq" id="WP_128444410.1">
    <property type="nucleotide sequence ID" value="NZ_SBIP01000004.1"/>
</dbReference>
<evidence type="ECO:0000256" key="5">
    <source>
        <dbReference type="ARBA" id="ARBA00022842"/>
    </source>
</evidence>
<comment type="function">
    <text evidence="8">Transfers a GMP moiety from GTP to Mo-molybdopterin (Mo-MPT) cofactor (Moco or molybdenum cofactor) to form Mo-molybdopterin guanine dinucleotide (Mo-MGD) cofactor.</text>
</comment>
<keyword evidence="6 8" id="KW-0342">GTP-binding</keyword>
<evidence type="ECO:0000256" key="7">
    <source>
        <dbReference type="ARBA" id="ARBA00023150"/>
    </source>
</evidence>
<feature type="binding site" evidence="8">
    <location>
        <position position="100"/>
    </location>
    <ligand>
        <name>GTP</name>
        <dbReference type="ChEBI" id="CHEBI:37565"/>
    </ligand>
</feature>
<feature type="binding site" evidence="8">
    <location>
        <begin position="11"/>
        <end position="13"/>
    </location>
    <ligand>
        <name>GTP</name>
        <dbReference type="ChEBI" id="CHEBI:37565"/>
    </ligand>
</feature>
<dbReference type="GO" id="GO:0005525">
    <property type="term" value="F:GTP binding"/>
    <property type="evidence" value="ECO:0007669"/>
    <property type="project" value="UniProtKB-UniRule"/>
</dbReference>
<keyword evidence="7 8" id="KW-0501">Molybdenum cofactor biosynthesis</keyword>
<dbReference type="GO" id="GO:1902758">
    <property type="term" value="P:bis(molybdopterin guanine dinucleotide)molybdenum biosynthetic process"/>
    <property type="evidence" value="ECO:0007669"/>
    <property type="project" value="TreeGrafter"/>
</dbReference>
<comment type="cofactor">
    <cofactor evidence="8">
        <name>Mg(2+)</name>
        <dbReference type="ChEBI" id="CHEBI:18420"/>
    </cofactor>
</comment>
<protein>
    <recommendedName>
        <fullName evidence="8">Molybdenum cofactor guanylyltransferase</fullName>
        <shortName evidence="8">MoCo guanylyltransferase</shortName>
        <ecNumber evidence="8">2.7.7.77</ecNumber>
    </recommendedName>
    <alternativeName>
        <fullName evidence="8">GTP:molybdopterin guanylyltransferase</fullName>
    </alternativeName>
    <alternativeName>
        <fullName evidence="8">Mo-MPT guanylyltransferase</fullName>
    </alternativeName>
    <alternativeName>
        <fullName evidence="8">Molybdopterin guanylyltransferase</fullName>
    </alternativeName>
    <alternativeName>
        <fullName evidence="8">Molybdopterin-guanine dinucleotide synthase</fullName>
        <shortName evidence="8">MGD synthase</shortName>
    </alternativeName>
</protein>
<dbReference type="NCBIfam" id="TIGR02665">
    <property type="entry name" value="molyb_mobA"/>
    <property type="match status" value="1"/>
</dbReference>
<dbReference type="SUPFAM" id="SSF53448">
    <property type="entry name" value="Nucleotide-diphospho-sugar transferases"/>
    <property type="match status" value="1"/>
</dbReference>
<dbReference type="HAMAP" id="MF_00316">
    <property type="entry name" value="MobA"/>
    <property type="match status" value="1"/>
</dbReference>
<dbReference type="Proteomes" id="UP000287687">
    <property type="component" value="Unassembled WGS sequence"/>
</dbReference>
<keyword evidence="2 8" id="KW-0808">Transferase</keyword>
<dbReference type="Pfam" id="PF12804">
    <property type="entry name" value="NTP_transf_3"/>
    <property type="match status" value="1"/>
</dbReference>
<feature type="binding site" evidence="8">
    <location>
        <position position="51"/>
    </location>
    <ligand>
        <name>GTP</name>
        <dbReference type="ChEBI" id="CHEBI:37565"/>
    </ligand>
</feature>
<comment type="subunit">
    <text evidence="8">Monomer.</text>
</comment>